<dbReference type="KEGG" id="cck:Ccar_24065"/>
<dbReference type="PROSITE" id="PS50977">
    <property type="entry name" value="HTH_TETR_2"/>
    <property type="match status" value="1"/>
</dbReference>
<dbReference type="Proteomes" id="UP000004198">
    <property type="component" value="Unassembled WGS sequence"/>
</dbReference>
<dbReference type="PANTHER" id="PTHR43479">
    <property type="entry name" value="ACREF/ENVCD OPERON REPRESSOR-RELATED"/>
    <property type="match status" value="1"/>
</dbReference>
<reference evidence="4 5" key="1">
    <citation type="submission" date="2009-06" db="EMBL/GenBank/DDBJ databases">
        <title>The draft genome of Clostridium carboxidivorans P7.</title>
        <authorList>
            <consortium name="US DOE Joint Genome Institute (JGI-PGF)"/>
            <person name="Lucas S."/>
            <person name="Copeland A."/>
            <person name="Lapidus A."/>
            <person name="Glavina del Rio T."/>
            <person name="Tice H."/>
            <person name="Bruce D."/>
            <person name="Goodwin L."/>
            <person name="Pitluck S."/>
            <person name="Larimer F."/>
            <person name="Land M.L."/>
            <person name="Hauser L."/>
            <person name="Hemme C.L."/>
        </authorList>
    </citation>
    <scope>NUCLEOTIDE SEQUENCE [LARGE SCALE GENOMIC DNA]</scope>
    <source>
        <strain evidence="4 5">P7</strain>
    </source>
</reference>
<dbReference type="PRINTS" id="PR00455">
    <property type="entry name" value="HTHTETR"/>
</dbReference>
<dbReference type="PROSITE" id="PS01081">
    <property type="entry name" value="HTH_TETR_1"/>
    <property type="match status" value="1"/>
</dbReference>
<evidence type="ECO:0000259" key="3">
    <source>
        <dbReference type="PROSITE" id="PS50977"/>
    </source>
</evidence>
<dbReference type="Gene3D" id="1.10.10.60">
    <property type="entry name" value="Homeodomain-like"/>
    <property type="match status" value="1"/>
</dbReference>
<dbReference type="PATRIC" id="fig|536227.13.peg.4969"/>
<name>C6PTF9_9CLOT</name>
<keyword evidence="1 2" id="KW-0238">DNA-binding</keyword>
<dbReference type="Pfam" id="PF00440">
    <property type="entry name" value="TetR_N"/>
    <property type="match status" value="1"/>
</dbReference>
<dbReference type="SUPFAM" id="SSF46689">
    <property type="entry name" value="Homeodomain-like"/>
    <property type="match status" value="1"/>
</dbReference>
<dbReference type="InterPro" id="IPR009057">
    <property type="entry name" value="Homeodomain-like_sf"/>
</dbReference>
<dbReference type="EMBL" id="ACVI01000029">
    <property type="protein sequence ID" value="EET87482.1"/>
    <property type="molecule type" value="Genomic_DNA"/>
</dbReference>
<dbReference type="PANTHER" id="PTHR43479:SF11">
    <property type="entry name" value="ACREF_ENVCD OPERON REPRESSOR-RELATED"/>
    <property type="match status" value="1"/>
</dbReference>
<dbReference type="STRING" id="536227.Ccar_24065"/>
<evidence type="ECO:0000256" key="2">
    <source>
        <dbReference type="PROSITE-ProRule" id="PRU00335"/>
    </source>
</evidence>
<dbReference type="InterPro" id="IPR050624">
    <property type="entry name" value="HTH-type_Tx_Regulator"/>
</dbReference>
<dbReference type="InterPro" id="IPR023772">
    <property type="entry name" value="DNA-bd_HTH_TetR-type_CS"/>
</dbReference>
<dbReference type="eggNOG" id="COG1309">
    <property type="taxonomic scope" value="Bacteria"/>
</dbReference>
<comment type="caution">
    <text evidence="4">The sequence shown here is derived from an EMBL/GenBank/DDBJ whole genome shotgun (WGS) entry which is preliminary data.</text>
</comment>
<keyword evidence="5" id="KW-1185">Reference proteome</keyword>
<evidence type="ECO:0000313" key="5">
    <source>
        <dbReference type="Proteomes" id="UP000004198"/>
    </source>
</evidence>
<evidence type="ECO:0000313" key="4">
    <source>
        <dbReference type="EMBL" id="EET87482.1"/>
    </source>
</evidence>
<dbReference type="GO" id="GO:0003677">
    <property type="term" value="F:DNA binding"/>
    <property type="evidence" value="ECO:0007669"/>
    <property type="project" value="UniProtKB-UniRule"/>
</dbReference>
<dbReference type="InterPro" id="IPR001647">
    <property type="entry name" value="HTH_TetR"/>
</dbReference>
<accession>C6PTF9</accession>
<feature type="DNA-binding region" description="H-T-H motif" evidence="2">
    <location>
        <begin position="33"/>
        <end position="52"/>
    </location>
</feature>
<dbReference type="InterPro" id="IPR036271">
    <property type="entry name" value="Tet_transcr_reg_TetR-rel_C_sf"/>
</dbReference>
<proteinExistence type="predicted"/>
<protein>
    <submittedName>
        <fullName evidence="4">Transcriptional regulator, TetR family</fullName>
    </submittedName>
</protein>
<dbReference type="AlphaFoldDB" id="C6PTF9"/>
<organism evidence="4 5">
    <name type="scientific">Clostridium carboxidivorans P7</name>
    <dbReference type="NCBI Taxonomy" id="536227"/>
    <lineage>
        <taxon>Bacteria</taxon>
        <taxon>Bacillati</taxon>
        <taxon>Bacillota</taxon>
        <taxon>Clostridia</taxon>
        <taxon>Eubacteriales</taxon>
        <taxon>Clostridiaceae</taxon>
        <taxon>Clostridium</taxon>
    </lineage>
</organism>
<evidence type="ECO:0000256" key="1">
    <source>
        <dbReference type="ARBA" id="ARBA00023125"/>
    </source>
</evidence>
<dbReference type="RefSeq" id="WP_007060961.1">
    <property type="nucleotide sequence ID" value="NZ_ACVI01000029.1"/>
</dbReference>
<feature type="domain" description="HTH tetR-type" evidence="3">
    <location>
        <begin position="10"/>
        <end position="70"/>
    </location>
</feature>
<dbReference type="OrthoDB" id="9814703at2"/>
<dbReference type="Gene3D" id="1.10.357.10">
    <property type="entry name" value="Tetracycline Repressor, domain 2"/>
    <property type="match status" value="1"/>
</dbReference>
<gene>
    <name evidence="4" type="ORF">CcarbDRAFT_2076</name>
</gene>
<dbReference type="SUPFAM" id="SSF48498">
    <property type="entry name" value="Tetracyclin repressor-like, C-terminal domain"/>
    <property type="match status" value="1"/>
</dbReference>
<sequence length="214" mass="24620">MKDTSSSKSSLKRKNILEAAAKVFSEKGYIEASIKNITDEANVAVGTFYNYFNDKEEVLEQIYEEISNMSLKAASEVSMNKDDSISQKFTLAMAYVISIYAKNKNLSKILLVKSMGINEAFEKKRWEILDRTNVYLRQILEHLKKQHSLNIQDVNVTSVLLTQSIFGVITYWLNEKLTSDLKDIIFSLCTYHLKALNIDFTYEEINKCINEIEI</sequence>